<evidence type="ECO:0000259" key="4">
    <source>
        <dbReference type="Pfam" id="PF01975"/>
    </source>
</evidence>
<dbReference type="InterPro" id="IPR030048">
    <property type="entry name" value="SurE"/>
</dbReference>
<dbReference type="PANTHER" id="PTHR30457">
    <property type="entry name" value="5'-NUCLEOTIDASE SURE"/>
    <property type="match status" value="1"/>
</dbReference>
<comment type="similarity">
    <text evidence="1">Belongs to the SurE nucleotidase family.</text>
</comment>
<dbReference type="InterPro" id="IPR002828">
    <property type="entry name" value="SurE-like_Pase/nucleotidase"/>
</dbReference>
<evidence type="ECO:0000256" key="3">
    <source>
        <dbReference type="ARBA" id="ARBA00022801"/>
    </source>
</evidence>
<organism evidence="5 6">
    <name type="scientific">Anisodus tanguticus</name>
    <dbReference type="NCBI Taxonomy" id="243964"/>
    <lineage>
        <taxon>Eukaryota</taxon>
        <taxon>Viridiplantae</taxon>
        <taxon>Streptophyta</taxon>
        <taxon>Embryophyta</taxon>
        <taxon>Tracheophyta</taxon>
        <taxon>Spermatophyta</taxon>
        <taxon>Magnoliopsida</taxon>
        <taxon>eudicotyledons</taxon>
        <taxon>Gunneridae</taxon>
        <taxon>Pentapetalae</taxon>
        <taxon>asterids</taxon>
        <taxon>lamiids</taxon>
        <taxon>Solanales</taxon>
        <taxon>Solanaceae</taxon>
        <taxon>Solanoideae</taxon>
        <taxon>Hyoscyameae</taxon>
        <taxon>Anisodus</taxon>
    </lineage>
</organism>
<dbReference type="EMBL" id="JAVYJV010000012">
    <property type="protein sequence ID" value="KAK4357175.1"/>
    <property type="molecule type" value="Genomic_DNA"/>
</dbReference>
<dbReference type="InterPro" id="IPR036523">
    <property type="entry name" value="SurE-like_sf"/>
</dbReference>
<evidence type="ECO:0000313" key="6">
    <source>
        <dbReference type="Proteomes" id="UP001291623"/>
    </source>
</evidence>
<evidence type="ECO:0000313" key="5">
    <source>
        <dbReference type="EMBL" id="KAK4357175.1"/>
    </source>
</evidence>
<dbReference type="AlphaFoldDB" id="A0AAE1VE51"/>
<comment type="caution">
    <text evidence="5">The sequence shown here is derived from an EMBL/GenBank/DDBJ whole genome shotgun (WGS) entry which is preliminary data.</text>
</comment>
<proteinExistence type="inferred from homology"/>
<keyword evidence="2" id="KW-0479">Metal-binding</keyword>
<keyword evidence="3" id="KW-0378">Hydrolase</keyword>
<dbReference type="GO" id="GO:0005829">
    <property type="term" value="C:cytosol"/>
    <property type="evidence" value="ECO:0007669"/>
    <property type="project" value="TreeGrafter"/>
</dbReference>
<evidence type="ECO:0000256" key="1">
    <source>
        <dbReference type="ARBA" id="ARBA00011062"/>
    </source>
</evidence>
<keyword evidence="6" id="KW-1185">Reference proteome</keyword>
<dbReference type="Pfam" id="PF01975">
    <property type="entry name" value="SurE"/>
    <property type="match status" value="1"/>
</dbReference>
<feature type="domain" description="Survival protein SurE-like phosphatase/nucleotidase" evidence="4">
    <location>
        <begin position="4"/>
        <end position="45"/>
    </location>
</feature>
<dbReference type="PANTHER" id="PTHR30457:SF0">
    <property type="entry name" value="PHOSPHATASE, PUTATIVE (AFU_ORTHOLOGUE AFUA_4G01070)-RELATED"/>
    <property type="match status" value="1"/>
</dbReference>
<reference evidence="5" key="1">
    <citation type="submission" date="2023-12" db="EMBL/GenBank/DDBJ databases">
        <title>Genome assembly of Anisodus tanguticus.</title>
        <authorList>
            <person name="Wang Y.-J."/>
        </authorList>
    </citation>
    <scope>NUCLEOTIDE SEQUENCE</scope>
    <source>
        <strain evidence="5">KB-2021</strain>
        <tissue evidence="5">Leaf</tissue>
    </source>
</reference>
<sequence length="50" mass="5372">MVYWSRNGTPADCTSLGISKALFPSVPDLVISGVNMGDNCGYHMLVGFLH</sequence>
<gene>
    <name evidence="5" type="ORF">RND71_022785</name>
</gene>
<dbReference type="Proteomes" id="UP001291623">
    <property type="component" value="Unassembled WGS sequence"/>
</dbReference>
<dbReference type="GO" id="GO:0008252">
    <property type="term" value="F:nucleotidase activity"/>
    <property type="evidence" value="ECO:0007669"/>
    <property type="project" value="InterPro"/>
</dbReference>
<evidence type="ECO:0000256" key="2">
    <source>
        <dbReference type="ARBA" id="ARBA00022723"/>
    </source>
</evidence>
<accession>A0AAE1VE51</accession>
<dbReference type="GO" id="GO:0046872">
    <property type="term" value="F:metal ion binding"/>
    <property type="evidence" value="ECO:0007669"/>
    <property type="project" value="UniProtKB-KW"/>
</dbReference>
<protein>
    <recommendedName>
        <fullName evidence="4">Survival protein SurE-like phosphatase/nucleotidase domain-containing protein</fullName>
    </recommendedName>
</protein>
<name>A0AAE1VE51_9SOLA</name>
<dbReference type="Gene3D" id="3.40.1210.10">
    <property type="entry name" value="Survival protein SurE-like phosphatase/nucleotidase"/>
    <property type="match status" value="1"/>
</dbReference>
<dbReference type="SUPFAM" id="SSF64167">
    <property type="entry name" value="SurE-like"/>
    <property type="match status" value="1"/>
</dbReference>